<keyword evidence="8" id="KW-0472">Membrane</keyword>
<comment type="similarity">
    <text evidence="9">Belongs to the GSP H family.</text>
</comment>
<feature type="domain" description="General secretion pathway GspH" evidence="11">
    <location>
        <begin position="50"/>
        <end position="161"/>
    </location>
</feature>
<comment type="subcellular location">
    <subcellularLocation>
        <location evidence="1">Cell inner membrane</location>
        <topology evidence="1">Single-pass membrane protein</topology>
    </subcellularLocation>
</comment>
<dbReference type="Gene3D" id="3.55.40.10">
    <property type="entry name" value="minor pseudopilin epsh domain"/>
    <property type="match status" value="1"/>
</dbReference>
<organism evidence="12 13">
    <name type="scientific">Luteimonas vadosa</name>
    <dbReference type="NCBI Taxonomy" id="1165507"/>
    <lineage>
        <taxon>Bacteria</taxon>
        <taxon>Pseudomonadati</taxon>
        <taxon>Pseudomonadota</taxon>
        <taxon>Gammaproteobacteria</taxon>
        <taxon>Lysobacterales</taxon>
        <taxon>Lysobacteraceae</taxon>
        <taxon>Luteimonas</taxon>
    </lineage>
</organism>
<protein>
    <recommendedName>
        <fullName evidence="2">Type II secretion system protein H</fullName>
    </recommendedName>
    <alternativeName>
        <fullName evidence="10">General secretion pathway protein H</fullName>
    </alternativeName>
</protein>
<dbReference type="RefSeq" id="WP_345294693.1">
    <property type="nucleotide sequence ID" value="NZ_BAABJY010000002.1"/>
</dbReference>
<evidence type="ECO:0000256" key="1">
    <source>
        <dbReference type="ARBA" id="ARBA00004377"/>
    </source>
</evidence>
<reference evidence="13" key="1">
    <citation type="journal article" date="2019" name="Int. J. Syst. Evol. Microbiol.">
        <title>The Global Catalogue of Microorganisms (GCM) 10K type strain sequencing project: providing services to taxonomists for standard genome sequencing and annotation.</title>
        <authorList>
            <consortium name="The Broad Institute Genomics Platform"/>
            <consortium name="The Broad Institute Genome Sequencing Center for Infectious Disease"/>
            <person name="Wu L."/>
            <person name="Ma J."/>
        </authorList>
    </citation>
    <scope>NUCLEOTIDE SEQUENCE [LARGE SCALE GENOMIC DNA]</scope>
    <source>
        <strain evidence="13">JCM 18392</strain>
    </source>
</reference>
<evidence type="ECO:0000256" key="4">
    <source>
        <dbReference type="ARBA" id="ARBA00022481"/>
    </source>
</evidence>
<evidence type="ECO:0000256" key="2">
    <source>
        <dbReference type="ARBA" id="ARBA00021549"/>
    </source>
</evidence>
<keyword evidence="6" id="KW-0812">Transmembrane</keyword>
<keyword evidence="4" id="KW-0488">Methylation</keyword>
<evidence type="ECO:0000256" key="7">
    <source>
        <dbReference type="ARBA" id="ARBA00022989"/>
    </source>
</evidence>
<keyword evidence="7" id="KW-1133">Transmembrane helix</keyword>
<keyword evidence="3" id="KW-1003">Cell membrane</keyword>
<evidence type="ECO:0000259" key="11">
    <source>
        <dbReference type="Pfam" id="PF12019"/>
    </source>
</evidence>
<evidence type="ECO:0000256" key="8">
    <source>
        <dbReference type="ARBA" id="ARBA00023136"/>
    </source>
</evidence>
<evidence type="ECO:0000256" key="10">
    <source>
        <dbReference type="ARBA" id="ARBA00030775"/>
    </source>
</evidence>
<evidence type="ECO:0000313" key="12">
    <source>
        <dbReference type="EMBL" id="GAA4862185.1"/>
    </source>
</evidence>
<evidence type="ECO:0000256" key="9">
    <source>
        <dbReference type="ARBA" id="ARBA00025772"/>
    </source>
</evidence>
<evidence type="ECO:0000256" key="6">
    <source>
        <dbReference type="ARBA" id="ARBA00022692"/>
    </source>
</evidence>
<dbReference type="Pfam" id="PF12019">
    <property type="entry name" value="GspH"/>
    <property type="match status" value="1"/>
</dbReference>
<evidence type="ECO:0000313" key="13">
    <source>
        <dbReference type="Proteomes" id="UP001501323"/>
    </source>
</evidence>
<sequence length="181" mass="18723">MSRRIAGFTLIEALAALCVVAVLLVVAVSAWTGASAAAHGSAARGQLAATLLEAVRYSALATVEVVACPDQSKLTCSGDLDWSGGWMAFADANGNRNRDAGEILLHKAPALDDNVRLQSTSGRTRLVFQPNGGNAGSNVTFTLCDRRGPAHATTLVLANDGRLRAGRPSQAAADRCVLALP</sequence>
<dbReference type="Proteomes" id="UP001501323">
    <property type="component" value="Unassembled WGS sequence"/>
</dbReference>
<name>A0ABP9DWK4_9GAMM</name>
<proteinExistence type="inferred from homology"/>
<gene>
    <name evidence="12" type="ORF">GCM10023332_12790</name>
</gene>
<dbReference type="InterPro" id="IPR022346">
    <property type="entry name" value="T2SS_GspH"/>
</dbReference>
<accession>A0ABP9DWK4</accession>
<keyword evidence="13" id="KW-1185">Reference proteome</keyword>
<dbReference type="EMBL" id="BAABJY010000002">
    <property type="protein sequence ID" value="GAA4862185.1"/>
    <property type="molecule type" value="Genomic_DNA"/>
</dbReference>
<evidence type="ECO:0000256" key="3">
    <source>
        <dbReference type="ARBA" id="ARBA00022475"/>
    </source>
</evidence>
<keyword evidence="5" id="KW-0997">Cell inner membrane</keyword>
<evidence type="ECO:0000256" key="5">
    <source>
        <dbReference type="ARBA" id="ARBA00022519"/>
    </source>
</evidence>
<dbReference type="InterPro" id="IPR045584">
    <property type="entry name" value="Pilin-like"/>
</dbReference>
<dbReference type="SUPFAM" id="SSF54523">
    <property type="entry name" value="Pili subunits"/>
    <property type="match status" value="1"/>
</dbReference>
<comment type="caution">
    <text evidence="12">The sequence shown here is derived from an EMBL/GenBank/DDBJ whole genome shotgun (WGS) entry which is preliminary data.</text>
</comment>